<dbReference type="EMBL" id="LXPE01000004">
    <property type="protein sequence ID" value="OBA28325.1"/>
    <property type="molecule type" value="Genomic_DNA"/>
</dbReference>
<protein>
    <recommendedName>
        <fullName evidence="5">SURF1-like protein</fullName>
    </recommendedName>
</protein>
<dbReference type="Proteomes" id="UP000092321">
    <property type="component" value="Unassembled WGS sequence"/>
</dbReference>
<comment type="similarity">
    <text evidence="5">Belongs to the SURF1 family.</text>
</comment>
<dbReference type="PANTHER" id="PTHR23427:SF2">
    <property type="entry name" value="SURFEIT LOCUS PROTEIN 1"/>
    <property type="match status" value="1"/>
</dbReference>
<organism evidence="6 7">
    <name type="scientific">Hanseniaspora valbyensis NRRL Y-1626</name>
    <dbReference type="NCBI Taxonomy" id="766949"/>
    <lineage>
        <taxon>Eukaryota</taxon>
        <taxon>Fungi</taxon>
        <taxon>Dikarya</taxon>
        <taxon>Ascomycota</taxon>
        <taxon>Saccharomycotina</taxon>
        <taxon>Saccharomycetes</taxon>
        <taxon>Saccharomycodales</taxon>
        <taxon>Saccharomycodaceae</taxon>
        <taxon>Hanseniaspora</taxon>
    </lineage>
</organism>
<dbReference type="InterPro" id="IPR045214">
    <property type="entry name" value="Surf1/Surf4"/>
</dbReference>
<proteinExistence type="inferred from homology"/>
<dbReference type="AlphaFoldDB" id="A0A1B7TI51"/>
<name>A0A1B7TI51_9ASCO</name>
<evidence type="ECO:0000256" key="5">
    <source>
        <dbReference type="RuleBase" id="RU363076"/>
    </source>
</evidence>
<evidence type="ECO:0000256" key="1">
    <source>
        <dbReference type="ARBA" id="ARBA00004370"/>
    </source>
</evidence>
<keyword evidence="3 5" id="KW-1133">Transmembrane helix</keyword>
<keyword evidence="5" id="KW-0496">Mitochondrion</keyword>
<dbReference type="InterPro" id="IPR002994">
    <property type="entry name" value="Surf1/Shy1"/>
</dbReference>
<keyword evidence="5" id="KW-0999">Mitochondrion inner membrane</keyword>
<keyword evidence="4 5" id="KW-0472">Membrane</keyword>
<feature type="transmembrane region" description="Helical" evidence="5">
    <location>
        <begin position="98"/>
        <end position="116"/>
    </location>
</feature>
<dbReference type="PROSITE" id="PS50895">
    <property type="entry name" value="SURF1"/>
    <property type="match status" value="1"/>
</dbReference>
<gene>
    <name evidence="6" type="ORF">HANVADRAFT_51637</name>
</gene>
<dbReference type="CDD" id="cd06662">
    <property type="entry name" value="SURF1"/>
    <property type="match status" value="1"/>
</dbReference>
<dbReference type="GO" id="GO:0033617">
    <property type="term" value="P:mitochondrial respiratory chain complex IV assembly"/>
    <property type="evidence" value="ECO:0007669"/>
    <property type="project" value="TreeGrafter"/>
</dbReference>
<comment type="subcellular location">
    <subcellularLocation>
        <location evidence="1">Membrane</location>
    </subcellularLocation>
    <subcellularLocation>
        <location evidence="5">Mitochondrion inner membrane</location>
        <topology evidence="5">Multi-pass membrane protein</topology>
    </subcellularLocation>
</comment>
<comment type="function">
    <text evidence="5">Probably involved in the biogenesis of the COX complex.</text>
</comment>
<evidence type="ECO:0000313" key="6">
    <source>
        <dbReference type="EMBL" id="OBA28325.1"/>
    </source>
</evidence>
<evidence type="ECO:0000256" key="4">
    <source>
        <dbReference type="ARBA" id="ARBA00023136"/>
    </source>
</evidence>
<sequence length="388" mass="45907">MSLTRFSNLNLFRNELKSSNRLLSTLINNKPQQSQIYSLKPKNHFNNKLNLTSLFHTSSIQNVKTPKYDWVPVKTTKNYLQEIEKDEGESKTAHITRYILWLCLFLIPTIAFRLGVWQYERLKWKIDLIANCEERLYMPPLDQDTLIDSFTLQKDLDELRFLQNDAEEFEKYVYDFNAVIDKNYQYRRVTLVGEWDYSNEMFIGPRMKNGHKGYKLFTPLILRGGEYDGERLLIERGWISERNSVPYLRTLQHLSCPKGIVEITVFMKAAKRLGHGQMERGESNARVWQLIEWPEMLKQGDCQIPLYCQQITDLYDHNWKIEDIKGKTLNFEKLDDQKNKKSWFSLFKNNNKNDQNFKQNDISSITEDTITKAPYSSPTAHKKLIMVD</sequence>
<comment type="caution">
    <text evidence="6">The sequence shown here is derived from an EMBL/GenBank/DDBJ whole genome shotgun (WGS) entry which is preliminary data.</text>
</comment>
<evidence type="ECO:0000256" key="2">
    <source>
        <dbReference type="ARBA" id="ARBA00022692"/>
    </source>
</evidence>
<dbReference type="PANTHER" id="PTHR23427">
    <property type="entry name" value="SURFEIT LOCUS PROTEIN"/>
    <property type="match status" value="1"/>
</dbReference>
<keyword evidence="7" id="KW-1185">Reference proteome</keyword>
<comment type="caution">
    <text evidence="5">Lacks conserved residue(s) required for the propagation of feature annotation.</text>
</comment>
<feature type="non-terminal residue" evidence="6">
    <location>
        <position position="388"/>
    </location>
</feature>
<accession>A0A1B7TI51</accession>
<keyword evidence="2 5" id="KW-0812">Transmembrane</keyword>
<reference evidence="7" key="1">
    <citation type="journal article" date="2016" name="Proc. Natl. Acad. Sci. U.S.A.">
        <title>Comparative genomics of biotechnologically important yeasts.</title>
        <authorList>
            <person name="Riley R."/>
            <person name="Haridas S."/>
            <person name="Wolfe K.H."/>
            <person name="Lopes M.R."/>
            <person name="Hittinger C.T."/>
            <person name="Goeker M."/>
            <person name="Salamov A.A."/>
            <person name="Wisecaver J.H."/>
            <person name="Long T.M."/>
            <person name="Calvey C.H."/>
            <person name="Aerts A.L."/>
            <person name="Barry K.W."/>
            <person name="Choi C."/>
            <person name="Clum A."/>
            <person name="Coughlan A.Y."/>
            <person name="Deshpande S."/>
            <person name="Douglass A.P."/>
            <person name="Hanson S.J."/>
            <person name="Klenk H.-P."/>
            <person name="LaButti K.M."/>
            <person name="Lapidus A."/>
            <person name="Lindquist E.A."/>
            <person name="Lipzen A.M."/>
            <person name="Meier-Kolthoff J.P."/>
            <person name="Ohm R.A."/>
            <person name="Otillar R.P."/>
            <person name="Pangilinan J.L."/>
            <person name="Peng Y."/>
            <person name="Rokas A."/>
            <person name="Rosa C.A."/>
            <person name="Scheuner C."/>
            <person name="Sibirny A.A."/>
            <person name="Slot J.C."/>
            <person name="Stielow J.B."/>
            <person name="Sun H."/>
            <person name="Kurtzman C.P."/>
            <person name="Blackwell M."/>
            <person name="Grigoriev I.V."/>
            <person name="Jeffries T.W."/>
        </authorList>
    </citation>
    <scope>NUCLEOTIDE SEQUENCE [LARGE SCALE GENOMIC DNA]</scope>
    <source>
        <strain evidence="7">NRRL Y-1626</strain>
    </source>
</reference>
<evidence type="ECO:0000313" key="7">
    <source>
        <dbReference type="Proteomes" id="UP000092321"/>
    </source>
</evidence>
<evidence type="ECO:0000256" key="3">
    <source>
        <dbReference type="ARBA" id="ARBA00022989"/>
    </source>
</evidence>
<dbReference type="GO" id="GO:0005743">
    <property type="term" value="C:mitochondrial inner membrane"/>
    <property type="evidence" value="ECO:0007669"/>
    <property type="project" value="UniProtKB-SubCell"/>
</dbReference>
<dbReference type="OrthoDB" id="10040024at2759"/>
<dbReference type="Pfam" id="PF02104">
    <property type="entry name" value="SURF1"/>
    <property type="match status" value="1"/>
</dbReference>